<sequence>MECYKRDKQVPKDATQIPLCYKPPPDPTLPRGPNCGCPMQDEGCTWQCRLAGPLETRIFKRPKRYVKPVCDYRIPAIPCEETKGERQPSCNPLCFDWTVDEPGPNDSYGLNGLNLYDWQMENINKYAMVPTAVYVPEHPGYSKIQAPENTPIYLCRLPIECYARSPGPWGRPSPFANSVNYFRDFRCCASKPPPPWKPPCVRWATNQSL</sequence>
<organism evidence="1 2">
    <name type="scientific">Plakobranchus ocellatus</name>
    <dbReference type="NCBI Taxonomy" id="259542"/>
    <lineage>
        <taxon>Eukaryota</taxon>
        <taxon>Metazoa</taxon>
        <taxon>Spiralia</taxon>
        <taxon>Lophotrochozoa</taxon>
        <taxon>Mollusca</taxon>
        <taxon>Gastropoda</taxon>
        <taxon>Heterobranchia</taxon>
        <taxon>Euthyneura</taxon>
        <taxon>Panpulmonata</taxon>
        <taxon>Sacoglossa</taxon>
        <taxon>Placobranchoidea</taxon>
        <taxon>Plakobranchidae</taxon>
        <taxon>Plakobranchus</taxon>
    </lineage>
</organism>
<reference evidence="1 2" key="1">
    <citation type="journal article" date="2021" name="Elife">
        <title>Chloroplast acquisition without the gene transfer in kleptoplastic sea slugs, Plakobranchus ocellatus.</title>
        <authorList>
            <person name="Maeda T."/>
            <person name="Takahashi S."/>
            <person name="Yoshida T."/>
            <person name="Shimamura S."/>
            <person name="Takaki Y."/>
            <person name="Nagai Y."/>
            <person name="Toyoda A."/>
            <person name="Suzuki Y."/>
            <person name="Arimoto A."/>
            <person name="Ishii H."/>
            <person name="Satoh N."/>
            <person name="Nishiyama T."/>
            <person name="Hasebe M."/>
            <person name="Maruyama T."/>
            <person name="Minagawa J."/>
            <person name="Obokata J."/>
            <person name="Shigenobu S."/>
        </authorList>
    </citation>
    <scope>NUCLEOTIDE SEQUENCE [LARGE SCALE GENOMIC DNA]</scope>
</reference>
<gene>
    <name evidence="1" type="ORF">PoB_007126100</name>
</gene>
<keyword evidence="2" id="KW-1185">Reference proteome</keyword>
<evidence type="ECO:0000313" key="2">
    <source>
        <dbReference type="Proteomes" id="UP000735302"/>
    </source>
</evidence>
<dbReference type="AlphaFoldDB" id="A0AAV4DLB3"/>
<evidence type="ECO:0000313" key="1">
    <source>
        <dbReference type="EMBL" id="GFO44756.1"/>
    </source>
</evidence>
<accession>A0AAV4DLB3</accession>
<name>A0AAV4DLB3_9GAST</name>
<dbReference type="EMBL" id="BLXT01007982">
    <property type="protein sequence ID" value="GFO44756.1"/>
    <property type="molecule type" value="Genomic_DNA"/>
</dbReference>
<comment type="caution">
    <text evidence="1">The sequence shown here is derived from an EMBL/GenBank/DDBJ whole genome shotgun (WGS) entry which is preliminary data.</text>
</comment>
<dbReference type="Proteomes" id="UP000735302">
    <property type="component" value="Unassembled WGS sequence"/>
</dbReference>
<proteinExistence type="predicted"/>
<protein>
    <submittedName>
        <fullName evidence="1">Uncharacterized protein</fullName>
    </submittedName>
</protein>